<evidence type="ECO:0000256" key="2">
    <source>
        <dbReference type="ARBA" id="ARBA00022840"/>
    </source>
</evidence>
<comment type="caution">
    <text evidence="9">The sequence shown here is derived from an EMBL/GenBank/DDBJ whole genome shotgun (WGS) entry which is preliminary data.</text>
</comment>
<gene>
    <name evidence="9" type="ORF">BB561_003587</name>
</gene>
<feature type="compositionally biased region" description="Low complexity" evidence="7">
    <location>
        <begin position="1568"/>
        <end position="1577"/>
    </location>
</feature>
<accession>A0A2T9YKJ2</accession>
<feature type="coiled-coil region" evidence="6">
    <location>
        <begin position="1023"/>
        <end position="1124"/>
    </location>
</feature>
<evidence type="ECO:0000313" key="10">
    <source>
        <dbReference type="Proteomes" id="UP000245383"/>
    </source>
</evidence>
<feature type="coiled-coil region" evidence="6">
    <location>
        <begin position="881"/>
        <end position="961"/>
    </location>
</feature>
<dbReference type="Pfam" id="PF00225">
    <property type="entry name" value="Kinesin"/>
    <property type="match status" value="1"/>
</dbReference>
<keyword evidence="10" id="KW-1185">Reference proteome</keyword>
<name>A0A2T9YKJ2_9FUNG</name>
<dbReference type="PRINTS" id="PR00380">
    <property type="entry name" value="KINESINHEAVY"/>
</dbReference>
<evidence type="ECO:0000256" key="7">
    <source>
        <dbReference type="SAM" id="MobiDB-lite"/>
    </source>
</evidence>
<feature type="domain" description="Kinesin motor" evidence="8">
    <location>
        <begin position="1"/>
        <end position="152"/>
    </location>
</feature>
<feature type="region of interest" description="Disordered" evidence="7">
    <location>
        <begin position="1473"/>
        <end position="1500"/>
    </location>
</feature>
<protein>
    <recommendedName>
        <fullName evidence="8">Kinesin motor domain-containing protein</fullName>
    </recommendedName>
</protein>
<dbReference type="GO" id="GO:0005874">
    <property type="term" value="C:microtubule"/>
    <property type="evidence" value="ECO:0007669"/>
    <property type="project" value="TreeGrafter"/>
</dbReference>
<dbReference type="PANTHER" id="PTHR47968:SF75">
    <property type="entry name" value="CENTROMERE-ASSOCIATED PROTEIN E"/>
    <property type="match status" value="1"/>
</dbReference>
<feature type="coiled-coil region" evidence="6">
    <location>
        <begin position="375"/>
        <end position="463"/>
    </location>
</feature>
<feature type="compositionally biased region" description="Polar residues" evidence="7">
    <location>
        <begin position="1585"/>
        <end position="1599"/>
    </location>
</feature>
<dbReference type="OrthoDB" id="3176171at2759"/>
<feature type="coiled-coil region" evidence="6">
    <location>
        <begin position="703"/>
        <end position="786"/>
    </location>
</feature>
<proteinExistence type="inferred from homology"/>
<comment type="similarity">
    <text evidence="5">Belongs to the TRAFAC class myosin-kinesin ATPase superfamily. Kinesin family.</text>
</comment>
<dbReference type="GO" id="GO:0008017">
    <property type="term" value="F:microtubule binding"/>
    <property type="evidence" value="ECO:0007669"/>
    <property type="project" value="InterPro"/>
</dbReference>
<dbReference type="InterPro" id="IPR001752">
    <property type="entry name" value="Kinesin_motor_dom"/>
</dbReference>
<feature type="coiled-coil region" evidence="6">
    <location>
        <begin position="174"/>
        <end position="232"/>
    </location>
</feature>
<dbReference type="InterPro" id="IPR027417">
    <property type="entry name" value="P-loop_NTPase"/>
</dbReference>
<dbReference type="Gene3D" id="3.40.850.10">
    <property type="entry name" value="Kinesin motor domain"/>
    <property type="match status" value="1"/>
</dbReference>
<feature type="coiled-coil region" evidence="6">
    <location>
        <begin position="1396"/>
        <end position="1430"/>
    </location>
</feature>
<comment type="caution">
    <text evidence="5">Lacks conserved residue(s) required for the propagation of feature annotation.</text>
</comment>
<dbReference type="PANTHER" id="PTHR47968">
    <property type="entry name" value="CENTROMERE PROTEIN E"/>
    <property type="match status" value="1"/>
</dbReference>
<evidence type="ECO:0000259" key="8">
    <source>
        <dbReference type="PROSITE" id="PS50067"/>
    </source>
</evidence>
<dbReference type="InterPro" id="IPR019821">
    <property type="entry name" value="Kinesin_motor_CS"/>
</dbReference>
<evidence type="ECO:0000256" key="4">
    <source>
        <dbReference type="ARBA" id="ARBA00023175"/>
    </source>
</evidence>
<feature type="region of interest" description="Disordered" evidence="7">
    <location>
        <begin position="1568"/>
        <end position="1625"/>
    </location>
</feature>
<dbReference type="SMART" id="SM00129">
    <property type="entry name" value="KISc"/>
    <property type="match status" value="1"/>
</dbReference>
<dbReference type="GO" id="GO:0003777">
    <property type="term" value="F:microtubule motor activity"/>
    <property type="evidence" value="ECO:0007669"/>
    <property type="project" value="InterPro"/>
</dbReference>
<dbReference type="PROSITE" id="PS50067">
    <property type="entry name" value="KINESIN_MOTOR_2"/>
    <property type="match status" value="1"/>
</dbReference>
<dbReference type="InterPro" id="IPR027640">
    <property type="entry name" value="Kinesin-like_fam"/>
</dbReference>
<reference evidence="9 10" key="1">
    <citation type="journal article" date="2018" name="MBio">
        <title>Comparative Genomics Reveals the Core Gene Toolbox for the Fungus-Insect Symbiosis.</title>
        <authorList>
            <person name="Wang Y."/>
            <person name="Stata M."/>
            <person name="Wang W."/>
            <person name="Stajich J.E."/>
            <person name="White M.M."/>
            <person name="Moncalvo J.M."/>
        </authorList>
    </citation>
    <scope>NUCLEOTIDE SEQUENCE [LARGE SCALE GENOMIC DNA]</scope>
    <source>
        <strain evidence="9 10">SWE-8-4</strain>
    </source>
</reference>
<keyword evidence="2" id="KW-0067">ATP-binding</keyword>
<dbReference type="SUPFAM" id="SSF52540">
    <property type="entry name" value="P-loop containing nucleoside triphosphate hydrolases"/>
    <property type="match status" value="1"/>
</dbReference>
<sequence>MNERSSRSHTIARIIIESGDSKTNKIEYTKRLSGTSIDSSVLSGAVKVSTLCLVDLAGSERVGHTGAEGLRLKEGAHINKSLLALGSVIAKLSESGIDGGHIPYRDSKLTRMLQSSLGGNSRTVIICTITLSKQYFDETISTLKFANRAKTITNQPEINEELRGDELLKKLEKIETLEKELSEMHKIVETQNNISNQNRKLLMELKWLEKSRDNVEHENGLLKEKISEFNNKLSTSKSLSNKEAQTLEIGEIEQSSLYKNLYCDFNDLKAQTETLQSTVKRSHDEHNLLIQENKKLRNDILNFQESHKFEKLDLANQILILKDEKKRINDEYEKIQLTSTSKNIELEKQLINSKSIIFDLEKNVDSNFIVFNSELKVLQELNNEQSQSLIKYQNEVKQLQEELKNQLDTHSHTIQNIKELHNTELCKVISEADIEKLNLSDKLIKLEQNNITLSEENSSLNHQIEQFSSNFRNKEQDLKNTIETLSKSTLETEVSIKNLILENQKQAKEYSSLENEFCTMKSALESKIDSQILEISDLIYKNNDLEEKNKILADNELKQINLNIELQKKYNESVNEHNLEINQLKNQTEILQSLNLETEQKNNKIVGSLQLELTDTISKYEKNITDINHSYQNQISLSNEKFEELELILNKTKNSNFESLQSINSLHNNQIIELDKQIEDLNSHYSLKLKDYCTSESKLKAVNIELVNENQDYLKQINSLNDNIAALQNEKTSLSKEIDNNIQLINDSQYLIKFNSDENNQKLVEIDGLKQKISNYDFELKTLKHDYIQLQGVNNLINDDIASYELQEECFLQEISKHIENLHRKLEETAELNQIKDNLYTAEQKSISLSTEIDTKKSELKNVYSKLSILESESHILLEKNNSLKSELKQNNCEKVKINNNLDEYKTRCNDLQMNITVLKEKLIDSEKNHSDLICGHNNDLKNLQEQISNKDNEIINITKERDENYELVENAKSMMVELVDIKNSEFETLQSELNNKIDILNTEKFNLESTISEKIKPYDLKVNQLESENKSLREDLLNLQQKLDITNKSEQVYDDSFKKLKSESELEIKKLILEIEKIRFEISSKNNELEKNKENCNIYAQNIEEKNLQIKDLSSQLEKTNEDYKTLIEFLSSNLLELLKTLDSSLECINVQNITNMFNIDIPDANTIDSKLKEIITLPHLKPKYNIIESNSDNLWNSYIQAIKNNDVTNLKISFDNIYNFLKLNIMNIYPTFESIKTFNCKLILFTLERSSQNSQLIFENEKLKSDIVISHKKTEQIQLQVTETIEKAEKFKNLNKKITQDWIKESELHNRVLKELSISYENLISYSETSIASKIKNFQDAIIKKQEQLELIDLYQRELKQFYNYQTDTTSNSISNENNDSNNPTDYSVNIGFNNEFDKILDLYQAKIDELNKQKSYLEKTLNDLSTKNNPEDLSNQGFNSESSEKISCENSVIDVCNDKSSYQINYSAEPQPLQKDRKSTVANIEESNSNSNNTKREISQIEVGDLLERNKPAELNHLYNENNIKDLPKINFNTKNVKKRTRRYIDDEKLSSDKNQFIKDDKSTIFSSINSNSNTKDKESPSSEQTQDTILNSKSSSQEKPKNTRRKRFADNNDYSPECAQQ</sequence>
<evidence type="ECO:0000256" key="3">
    <source>
        <dbReference type="ARBA" id="ARBA00023054"/>
    </source>
</evidence>
<evidence type="ECO:0000256" key="1">
    <source>
        <dbReference type="ARBA" id="ARBA00022741"/>
    </source>
</evidence>
<keyword evidence="4" id="KW-0505">Motor protein</keyword>
<organism evidence="9 10">
    <name type="scientific">Smittium simulii</name>
    <dbReference type="NCBI Taxonomy" id="133385"/>
    <lineage>
        <taxon>Eukaryota</taxon>
        <taxon>Fungi</taxon>
        <taxon>Fungi incertae sedis</taxon>
        <taxon>Zoopagomycota</taxon>
        <taxon>Kickxellomycotina</taxon>
        <taxon>Harpellomycetes</taxon>
        <taxon>Harpellales</taxon>
        <taxon>Legeriomycetaceae</taxon>
        <taxon>Smittium</taxon>
    </lineage>
</organism>
<dbReference type="GO" id="GO:0007018">
    <property type="term" value="P:microtubule-based movement"/>
    <property type="evidence" value="ECO:0007669"/>
    <property type="project" value="InterPro"/>
</dbReference>
<dbReference type="EMBL" id="MBFR01000147">
    <property type="protein sequence ID" value="PVU92845.1"/>
    <property type="molecule type" value="Genomic_DNA"/>
</dbReference>
<dbReference type="GO" id="GO:0000278">
    <property type="term" value="P:mitotic cell cycle"/>
    <property type="evidence" value="ECO:0007669"/>
    <property type="project" value="TreeGrafter"/>
</dbReference>
<feature type="coiled-coil region" evidence="6">
    <location>
        <begin position="567"/>
        <end position="604"/>
    </location>
</feature>
<feature type="compositionally biased region" description="Polar residues" evidence="7">
    <location>
        <begin position="1616"/>
        <end position="1625"/>
    </location>
</feature>
<evidence type="ECO:0000313" key="9">
    <source>
        <dbReference type="EMBL" id="PVU92845.1"/>
    </source>
</evidence>
<evidence type="ECO:0000256" key="5">
    <source>
        <dbReference type="PROSITE-ProRule" id="PRU00283"/>
    </source>
</evidence>
<dbReference type="GO" id="GO:0005524">
    <property type="term" value="F:ATP binding"/>
    <property type="evidence" value="ECO:0007669"/>
    <property type="project" value="UniProtKB-KW"/>
</dbReference>
<keyword evidence="3 6" id="KW-0175">Coiled coil</keyword>
<evidence type="ECO:0000256" key="6">
    <source>
        <dbReference type="SAM" id="Coils"/>
    </source>
</evidence>
<keyword evidence="1" id="KW-0547">Nucleotide-binding</keyword>
<feature type="coiled-coil region" evidence="6">
    <location>
        <begin position="311"/>
        <end position="338"/>
    </location>
</feature>
<dbReference type="InterPro" id="IPR036961">
    <property type="entry name" value="Kinesin_motor_dom_sf"/>
</dbReference>
<dbReference type="PROSITE" id="PS00411">
    <property type="entry name" value="KINESIN_MOTOR_1"/>
    <property type="match status" value="1"/>
</dbReference>
<dbReference type="Proteomes" id="UP000245383">
    <property type="component" value="Unassembled WGS sequence"/>
</dbReference>
<dbReference type="STRING" id="133385.A0A2T9YKJ2"/>